<dbReference type="PANTHER" id="PTHR45138:SF23">
    <property type="entry name" value="SIGNALING PROTEIN"/>
    <property type="match status" value="1"/>
</dbReference>
<dbReference type="GO" id="GO:0005886">
    <property type="term" value="C:plasma membrane"/>
    <property type="evidence" value="ECO:0007669"/>
    <property type="project" value="TreeGrafter"/>
</dbReference>
<dbReference type="PATRIC" id="fig|36849.3.peg.617"/>
<evidence type="ECO:0000313" key="3">
    <source>
        <dbReference type="EMBL" id="KPU45854.1"/>
    </source>
</evidence>
<accession>A0A0P8WD91</accession>
<proteinExistence type="predicted"/>
<dbReference type="EC" id="3.1.4.52" evidence="3"/>
<evidence type="ECO:0000313" key="4">
    <source>
        <dbReference type="Proteomes" id="UP000050326"/>
    </source>
</evidence>
<dbReference type="AlphaFoldDB" id="A0A0P8WD91"/>
<feature type="transmembrane region" description="Helical" evidence="1">
    <location>
        <begin position="104"/>
        <end position="126"/>
    </location>
</feature>
<dbReference type="SMART" id="SM00267">
    <property type="entry name" value="GGDEF"/>
    <property type="match status" value="1"/>
</dbReference>
<dbReference type="InterPro" id="IPR043128">
    <property type="entry name" value="Rev_trsase/Diguanyl_cyclase"/>
</dbReference>
<dbReference type="EMBL" id="LKET01000017">
    <property type="protein sequence ID" value="KPU45854.1"/>
    <property type="molecule type" value="Genomic_DNA"/>
</dbReference>
<dbReference type="Gene3D" id="3.30.70.270">
    <property type="match status" value="1"/>
</dbReference>
<keyword evidence="1" id="KW-0472">Membrane</keyword>
<dbReference type="PROSITE" id="PS50887">
    <property type="entry name" value="GGDEF"/>
    <property type="match status" value="1"/>
</dbReference>
<keyword evidence="4" id="KW-1185">Reference proteome</keyword>
<dbReference type="GO" id="GO:1902201">
    <property type="term" value="P:negative regulation of bacterial-type flagellum-dependent cell motility"/>
    <property type="evidence" value="ECO:0007669"/>
    <property type="project" value="TreeGrafter"/>
</dbReference>
<dbReference type="GO" id="GO:0052621">
    <property type="term" value="F:diguanylate cyclase activity"/>
    <property type="evidence" value="ECO:0007669"/>
    <property type="project" value="TreeGrafter"/>
</dbReference>
<dbReference type="RefSeq" id="WP_054873704.1">
    <property type="nucleotide sequence ID" value="NZ_LKET01000017.1"/>
</dbReference>
<dbReference type="GO" id="GO:0043709">
    <property type="term" value="P:cell adhesion involved in single-species biofilm formation"/>
    <property type="evidence" value="ECO:0007669"/>
    <property type="project" value="TreeGrafter"/>
</dbReference>
<reference evidence="3 4" key="1">
    <citation type="submission" date="2015-09" db="EMBL/GenBank/DDBJ databases">
        <title>Genome sequence of Oxobacter pfennigii DSM 3222.</title>
        <authorList>
            <person name="Poehlein A."/>
            <person name="Bengelsdorf F.R."/>
            <person name="Schiel-Bengelsdorf B."/>
            <person name="Duerre P."/>
            <person name="Daniel R."/>
        </authorList>
    </citation>
    <scope>NUCLEOTIDE SEQUENCE [LARGE SCALE GENOMIC DNA]</scope>
    <source>
        <strain evidence="3 4">DSM 3222</strain>
    </source>
</reference>
<feature type="domain" description="GGDEF" evidence="2">
    <location>
        <begin position="374"/>
        <end position="499"/>
    </location>
</feature>
<dbReference type="GO" id="GO:0071111">
    <property type="term" value="F:cyclic-guanylate-specific phosphodiesterase activity"/>
    <property type="evidence" value="ECO:0007669"/>
    <property type="project" value="UniProtKB-EC"/>
</dbReference>
<protein>
    <submittedName>
        <fullName evidence="3">Cyclic di-GMP phosphodiesterase Gmr</fullName>
        <ecNumber evidence="3">3.1.4.52</ecNumber>
    </submittedName>
</protein>
<keyword evidence="1" id="KW-0812">Transmembrane</keyword>
<feature type="transmembrane region" description="Helical" evidence="1">
    <location>
        <begin position="189"/>
        <end position="206"/>
    </location>
</feature>
<comment type="caution">
    <text evidence="3">The sequence shown here is derived from an EMBL/GenBank/DDBJ whole genome shotgun (WGS) entry which is preliminary data.</text>
</comment>
<keyword evidence="3" id="KW-0378">Hydrolase</keyword>
<dbReference type="PANTHER" id="PTHR45138">
    <property type="entry name" value="REGULATORY COMPONENTS OF SENSORY TRANSDUCTION SYSTEM"/>
    <property type="match status" value="1"/>
</dbReference>
<dbReference type="NCBIfam" id="TIGR00254">
    <property type="entry name" value="GGDEF"/>
    <property type="match status" value="1"/>
</dbReference>
<dbReference type="SUPFAM" id="SSF55073">
    <property type="entry name" value="Nucleotide cyclase"/>
    <property type="match status" value="1"/>
</dbReference>
<feature type="transmembrane region" description="Helical" evidence="1">
    <location>
        <begin position="42"/>
        <end position="62"/>
    </location>
</feature>
<keyword evidence="1" id="KW-1133">Transmembrane helix</keyword>
<dbReference type="InterPro" id="IPR050469">
    <property type="entry name" value="Diguanylate_Cyclase"/>
</dbReference>
<name>A0A0P8WD91_9CLOT</name>
<dbReference type="Pfam" id="PF00990">
    <property type="entry name" value="GGDEF"/>
    <property type="match status" value="1"/>
</dbReference>
<organism evidence="3 4">
    <name type="scientific">Oxobacter pfennigii</name>
    <dbReference type="NCBI Taxonomy" id="36849"/>
    <lineage>
        <taxon>Bacteria</taxon>
        <taxon>Bacillati</taxon>
        <taxon>Bacillota</taxon>
        <taxon>Clostridia</taxon>
        <taxon>Eubacteriales</taxon>
        <taxon>Clostridiaceae</taxon>
        <taxon>Oxobacter</taxon>
    </lineage>
</organism>
<feature type="transmembrane region" description="Helical" evidence="1">
    <location>
        <begin position="74"/>
        <end position="92"/>
    </location>
</feature>
<evidence type="ECO:0000256" key="1">
    <source>
        <dbReference type="SAM" id="Phobius"/>
    </source>
</evidence>
<sequence length="499" mass="58774">MIKAYLQFVDKISKGLFLNMDFKNSLEFERRYILLSLQRGKIFKWVIFIMSFYNFYLDFSLYKDNSVDVIYRQNLMNIHIIILILSLVYIVIYRLLENSEQYRFSYVAKGIMLSDIFLTIFIAAILSLNSQRFTGNIDAYILAILTVALVVPIYPKLVLGIYCLNHIFFLIGLSYFCKNNTAVIRQSNSTSTVFIALVLFLIIYRYNVKNFLNEEILKEDKLTFTKLFEINPFPLLISRFEDGKIQYTNQKAMLFYDIRKEHFDTINHKYLYKNISDLKKVYEMLEINGKVNNYIVEQKTLSGQIKCTIVNYELIDYFGEKSILSGVADITEIKRMENELAIHASTDSLTGVLNRRAGMDIMKRKFETARNEKKEFSLCFFDIDNLKMVNDKFGHLEGDSLINDVCRVIREEITPDDTIFRYGGDEFMILFDNKHENEINNTCRRIEERFKTLNKNSHKPYSINASIGMFSHKPEMNLTLEQIIEIVDKDMYNNKLKRK</sequence>
<feature type="transmembrane region" description="Helical" evidence="1">
    <location>
        <begin position="133"/>
        <end position="153"/>
    </location>
</feature>
<dbReference type="OrthoDB" id="9805474at2"/>
<dbReference type="InterPro" id="IPR000160">
    <property type="entry name" value="GGDEF_dom"/>
</dbReference>
<dbReference type="CDD" id="cd01949">
    <property type="entry name" value="GGDEF"/>
    <property type="match status" value="1"/>
</dbReference>
<dbReference type="Proteomes" id="UP000050326">
    <property type="component" value="Unassembled WGS sequence"/>
</dbReference>
<dbReference type="InterPro" id="IPR029787">
    <property type="entry name" value="Nucleotide_cyclase"/>
</dbReference>
<dbReference type="STRING" id="36849.OXPF_05790"/>
<gene>
    <name evidence="3" type="primary">gmr_1</name>
    <name evidence="3" type="ORF">OXPF_05790</name>
</gene>
<evidence type="ECO:0000259" key="2">
    <source>
        <dbReference type="PROSITE" id="PS50887"/>
    </source>
</evidence>